<accession>A0A1H0EVP2</accession>
<protein>
    <recommendedName>
        <fullName evidence="1">DUF6292 domain-containing protein</fullName>
    </recommendedName>
</protein>
<evidence type="ECO:0000313" key="2">
    <source>
        <dbReference type="EMBL" id="SDN86413.1"/>
    </source>
</evidence>
<name>A0A1H0EVP2_9PSEU</name>
<dbReference type="STRING" id="504798.SAMN05421871_103750"/>
<feature type="domain" description="DUF6292" evidence="1">
    <location>
        <begin position="19"/>
        <end position="104"/>
    </location>
</feature>
<evidence type="ECO:0000313" key="3">
    <source>
        <dbReference type="Proteomes" id="UP000199651"/>
    </source>
</evidence>
<dbReference type="EMBL" id="FNJB01000001">
    <property type="protein sequence ID" value="SDN86413.1"/>
    <property type="molecule type" value="Genomic_DNA"/>
</dbReference>
<keyword evidence="3" id="KW-1185">Reference proteome</keyword>
<organism evidence="2 3">
    <name type="scientific">Actinokineospora alba</name>
    <dbReference type="NCBI Taxonomy" id="504798"/>
    <lineage>
        <taxon>Bacteria</taxon>
        <taxon>Bacillati</taxon>
        <taxon>Actinomycetota</taxon>
        <taxon>Actinomycetes</taxon>
        <taxon>Pseudonocardiales</taxon>
        <taxon>Pseudonocardiaceae</taxon>
        <taxon>Actinokineospora</taxon>
    </lineage>
</organism>
<evidence type="ECO:0000259" key="1">
    <source>
        <dbReference type="Pfam" id="PF19809"/>
    </source>
</evidence>
<proteinExistence type="predicted"/>
<sequence length="148" mass="16147">MVTMEADLDEALARGLREYVRRVTEALGLSGHSSYLQMDRPASVYLALDGRLPRFPDRDVALLWDEERGWAAAAETHSGEDLIVVAYLGHDVLPPPTLVANWVTRLRSGDPVGSIRPVRLRRADTDDDLVGRLAALGRGAVTTGSRSA</sequence>
<dbReference type="InterPro" id="IPR046259">
    <property type="entry name" value="DUF6292"/>
</dbReference>
<dbReference type="Pfam" id="PF19809">
    <property type="entry name" value="DUF6292"/>
    <property type="match status" value="1"/>
</dbReference>
<dbReference type="AlphaFoldDB" id="A0A1H0EVP2"/>
<reference evidence="3" key="1">
    <citation type="submission" date="2016-10" db="EMBL/GenBank/DDBJ databases">
        <authorList>
            <person name="Varghese N."/>
            <person name="Submissions S."/>
        </authorList>
    </citation>
    <scope>NUCLEOTIDE SEQUENCE [LARGE SCALE GENOMIC DNA]</scope>
    <source>
        <strain evidence="3">IBRC-M 10655</strain>
    </source>
</reference>
<dbReference type="Proteomes" id="UP000199651">
    <property type="component" value="Unassembled WGS sequence"/>
</dbReference>
<gene>
    <name evidence="2" type="ORF">SAMN05192558_101119</name>
</gene>